<dbReference type="PANTHER" id="PTHR33371">
    <property type="entry name" value="INTERMEMBRANE PHOSPHOLIPID TRANSPORT SYSTEM BINDING PROTEIN MLAD-RELATED"/>
    <property type="match status" value="1"/>
</dbReference>
<dbReference type="KEGG" id="eaz:JHT90_04675"/>
<dbReference type="GO" id="GO:0005543">
    <property type="term" value="F:phospholipid binding"/>
    <property type="evidence" value="ECO:0007669"/>
    <property type="project" value="TreeGrafter"/>
</dbReference>
<gene>
    <name evidence="2" type="primary">mlaD</name>
    <name evidence="2" type="ORF">JHT90_04675</name>
</gene>
<sequence>MNNRALEITVGLFVLAGILALALLAFRVSGLTLGDTGQGTFRVTAYFDNVDGLKVRSRVAFAGVTIGKVTAIEMAPEQYQAKVTLELNGDVNYLPEDSTAIIYTAGLLGEKYVGFSLGGEEEVLKDGSVIRDTQSTLVLEDLINKFVMGSDDSGKEVAKQLQTMNDTLKELVKTNPNLAH</sequence>
<name>A0A974NHM0_9GAMM</name>
<dbReference type="RefSeq" id="WP_201094718.1">
    <property type="nucleotide sequence ID" value="NZ_CP067393.1"/>
</dbReference>
<dbReference type="Proteomes" id="UP000595278">
    <property type="component" value="Chromosome"/>
</dbReference>
<dbReference type="NCBIfam" id="TIGR04430">
    <property type="entry name" value="OM_asym_MlaD"/>
    <property type="match status" value="1"/>
</dbReference>
<dbReference type="InterPro" id="IPR003399">
    <property type="entry name" value="Mce/MlaD"/>
</dbReference>
<dbReference type="GO" id="GO:0005548">
    <property type="term" value="F:phospholipid transporter activity"/>
    <property type="evidence" value="ECO:0007669"/>
    <property type="project" value="TreeGrafter"/>
</dbReference>
<dbReference type="EMBL" id="CP067393">
    <property type="protein sequence ID" value="QQP86537.1"/>
    <property type="molecule type" value="Genomic_DNA"/>
</dbReference>
<keyword evidence="3" id="KW-1185">Reference proteome</keyword>
<feature type="domain" description="Mce/MlaD" evidence="1">
    <location>
        <begin position="41"/>
        <end position="116"/>
    </location>
</feature>
<evidence type="ECO:0000313" key="3">
    <source>
        <dbReference type="Proteomes" id="UP000595278"/>
    </source>
</evidence>
<protein>
    <submittedName>
        <fullName evidence="2">Outer membrane lipid asymmetry maintenance protein MlaD</fullName>
    </submittedName>
</protein>
<dbReference type="InterPro" id="IPR030970">
    <property type="entry name" value="ABC_MlaD"/>
</dbReference>
<dbReference type="PANTHER" id="PTHR33371:SF4">
    <property type="entry name" value="INTERMEMBRANE PHOSPHOLIPID TRANSPORT SYSTEM BINDING PROTEIN MLAD"/>
    <property type="match status" value="1"/>
</dbReference>
<proteinExistence type="predicted"/>
<dbReference type="AlphaFoldDB" id="A0A974NHM0"/>
<reference evidence="2 3" key="1">
    <citation type="submission" date="2021-01" db="EMBL/GenBank/DDBJ databases">
        <title>Entomomonas sp. F2A isolated from a house cricket (Acheta domesticus).</title>
        <authorList>
            <person name="Spergser J."/>
            <person name="Busse H.-J."/>
        </authorList>
    </citation>
    <scope>NUCLEOTIDE SEQUENCE [LARGE SCALE GENOMIC DNA]</scope>
    <source>
        <strain evidence="2 3">F2A</strain>
    </source>
</reference>
<evidence type="ECO:0000313" key="2">
    <source>
        <dbReference type="EMBL" id="QQP86537.1"/>
    </source>
</evidence>
<evidence type="ECO:0000259" key="1">
    <source>
        <dbReference type="Pfam" id="PF02470"/>
    </source>
</evidence>
<accession>A0A974NHM0</accession>
<organism evidence="2 3">
    <name type="scientific">Entomomonas asaccharolytica</name>
    <dbReference type="NCBI Taxonomy" id="2785331"/>
    <lineage>
        <taxon>Bacteria</taxon>
        <taxon>Pseudomonadati</taxon>
        <taxon>Pseudomonadota</taxon>
        <taxon>Gammaproteobacteria</taxon>
        <taxon>Pseudomonadales</taxon>
        <taxon>Pseudomonadaceae</taxon>
        <taxon>Entomomonas</taxon>
    </lineage>
</organism>
<dbReference type="Pfam" id="PF02470">
    <property type="entry name" value="MlaD"/>
    <property type="match status" value="1"/>
</dbReference>
<dbReference type="InterPro" id="IPR052336">
    <property type="entry name" value="MlaD_Phospholipid_Transporter"/>
</dbReference>